<dbReference type="InterPro" id="IPR015421">
    <property type="entry name" value="PyrdxlP-dep_Trfase_major"/>
</dbReference>
<keyword evidence="6 12" id="KW-0808">Transferase</keyword>
<evidence type="ECO:0000256" key="7">
    <source>
        <dbReference type="ARBA" id="ARBA00022898"/>
    </source>
</evidence>
<keyword evidence="13" id="KW-1185">Reference proteome</keyword>
<dbReference type="Proteomes" id="UP000626844">
    <property type="component" value="Unassembled WGS sequence"/>
</dbReference>
<keyword evidence="8" id="KW-0368">Histidine biosynthesis</keyword>
<dbReference type="InterPro" id="IPR001917">
    <property type="entry name" value="Aminotrans_II_pyridoxalP_BS"/>
</dbReference>
<dbReference type="InterPro" id="IPR004839">
    <property type="entry name" value="Aminotransferase_I/II_large"/>
</dbReference>
<comment type="cofactor">
    <cofactor evidence="1 10">
        <name>pyridoxal 5'-phosphate</name>
        <dbReference type="ChEBI" id="CHEBI:597326"/>
    </cofactor>
</comment>
<evidence type="ECO:0000256" key="1">
    <source>
        <dbReference type="ARBA" id="ARBA00001933"/>
    </source>
</evidence>
<name>A0A926NFI3_9BACI</name>
<dbReference type="AlphaFoldDB" id="A0A926NFI3"/>
<evidence type="ECO:0000256" key="3">
    <source>
        <dbReference type="ARBA" id="ARBA00011738"/>
    </source>
</evidence>
<comment type="catalytic activity">
    <reaction evidence="9">
        <text>L-histidinol phosphate + 2-oxoglutarate = 3-(imidazol-4-yl)-2-oxopropyl phosphate + L-glutamate</text>
        <dbReference type="Rhea" id="RHEA:23744"/>
        <dbReference type="ChEBI" id="CHEBI:16810"/>
        <dbReference type="ChEBI" id="CHEBI:29985"/>
        <dbReference type="ChEBI" id="CHEBI:57766"/>
        <dbReference type="ChEBI" id="CHEBI:57980"/>
        <dbReference type="EC" id="2.6.1.9"/>
    </reaction>
</comment>
<evidence type="ECO:0000256" key="5">
    <source>
        <dbReference type="ARBA" id="ARBA00022576"/>
    </source>
</evidence>
<dbReference type="EC" id="2.6.1.9" evidence="4"/>
<evidence type="ECO:0000256" key="9">
    <source>
        <dbReference type="ARBA" id="ARBA00047481"/>
    </source>
</evidence>
<dbReference type="InterPro" id="IPR005861">
    <property type="entry name" value="HisP_aminotrans"/>
</dbReference>
<keyword evidence="5 12" id="KW-0032">Aminotransferase</keyword>
<evidence type="ECO:0000313" key="13">
    <source>
        <dbReference type="Proteomes" id="UP000626844"/>
    </source>
</evidence>
<dbReference type="Gene3D" id="3.40.640.10">
    <property type="entry name" value="Type I PLP-dependent aspartate aminotransferase-like (Major domain)"/>
    <property type="match status" value="1"/>
</dbReference>
<evidence type="ECO:0000259" key="11">
    <source>
        <dbReference type="Pfam" id="PF00155"/>
    </source>
</evidence>
<dbReference type="PANTHER" id="PTHR43643:SF3">
    <property type="entry name" value="HISTIDINOL-PHOSPHATE AMINOTRANSFERASE"/>
    <property type="match status" value="1"/>
</dbReference>
<feature type="non-terminal residue" evidence="12">
    <location>
        <position position="1"/>
    </location>
</feature>
<gene>
    <name evidence="12" type="primary">hisC</name>
    <name evidence="12" type="ORF">IC621_20200</name>
</gene>
<protein>
    <recommendedName>
        <fullName evidence="4">histidinol-phosphate transaminase</fullName>
        <ecNumber evidence="4">2.6.1.9</ecNumber>
    </recommendedName>
</protein>
<keyword evidence="7 10" id="KW-0663">Pyridoxal phosphate</keyword>
<reference evidence="12" key="1">
    <citation type="submission" date="2020-09" db="EMBL/GenBank/DDBJ databases">
        <title>A novel bacterium of genus Bacillus, isolated from South China Sea.</title>
        <authorList>
            <person name="Huang H."/>
            <person name="Mo K."/>
            <person name="Hu Y."/>
        </authorList>
    </citation>
    <scope>NUCLEOTIDE SEQUENCE</scope>
    <source>
        <strain evidence="12">IB182487</strain>
    </source>
</reference>
<dbReference type="Gene3D" id="3.90.1150.10">
    <property type="entry name" value="Aspartate Aminotransferase, domain 1"/>
    <property type="match status" value="1"/>
</dbReference>
<dbReference type="InterPro" id="IPR015422">
    <property type="entry name" value="PyrdxlP-dep_Trfase_small"/>
</dbReference>
<dbReference type="PROSITE" id="PS00599">
    <property type="entry name" value="AA_TRANSFER_CLASS_2"/>
    <property type="match status" value="1"/>
</dbReference>
<dbReference type="NCBIfam" id="TIGR01141">
    <property type="entry name" value="hisC"/>
    <property type="match status" value="1"/>
</dbReference>
<organism evidence="12 13">
    <name type="scientific">Metabacillus arenae</name>
    <dbReference type="NCBI Taxonomy" id="2771434"/>
    <lineage>
        <taxon>Bacteria</taxon>
        <taxon>Bacillati</taxon>
        <taxon>Bacillota</taxon>
        <taxon>Bacilli</taxon>
        <taxon>Bacillales</taxon>
        <taxon>Bacillaceae</taxon>
        <taxon>Metabacillus</taxon>
    </lineage>
</organism>
<dbReference type="Pfam" id="PF00155">
    <property type="entry name" value="Aminotran_1_2"/>
    <property type="match status" value="1"/>
</dbReference>
<comment type="subunit">
    <text evidence="3">Homodimer.</text>
</comment>
<dbReference type="CDD" id="cd00609">
    <property type="entry name" value="AAT_like"/>
    <property type="match status" value="1"/>
</dbReference>
<keyword evidence="8" id="KW-0028">Amino-acid biosynthesis</keyword>
<evidence type="ECO:0000313" key="12">
    <source>
        <dbReference type="EMBL" id="MBD1382529.1"/>
    </source>
</evidence>
<dbReference type="PANTHER" id="PTHR43643">
    <property type="entry name" value="HISTIDINOL-PHOSPHATE AMINOTRANSFERASE 2"/>
    <property type="match status" value="1"/>
</dbReference>
<evidence type="ECO:0000256" key="6">
    <source>
        <dbReference type="ARBA" id="ARBA00022679"/>
    </source>
</evidence>
<evidence type="ECO:0000256" key="2">
    <source>
        <dbReference type="ARBA" id="ARBA00005011"/>
    </source>
</evidence>
<evidence type="ECO:0000256" key="10">
    <source>
        <dbReference type="RuleBase" id="RU003693"/>
    </source>
</evidence>
<sequence>SLCCAALDTSYHTKGTFFIQTPFCFNTGMLSDYTGLIKDQFIFGNGTDELIRMICRAYMGTDTNTVMSDLTFSQYKRNAIIEGAEVREVPHINGRHNIQGIIDAVDKSTTVVWICNPNNPTGEFVRQSELIELLDNLSKDILVVCDEAYYEYVDAEDFPNTVFLMEKYPNLMILRTFSKAYGLAALRIGYGMCKTDVINVLETVRETFNTSRLGQVAAIAAFEDQSFIKDCHKKNREELQQFYSFCLRFGLSYFPTQTNFIFIDMKRNTDSLANRLLSKGFIIRPGSEFACPTSVRVTIGSSKQNDDLIAYLSQLIQMPEMIEK</sequence>
<proteinExistence type="inferred from homology"/>
<dbReference type="GO" id="GO:0030170">
    <property type="term" value="F:pyridoxal phosphate binding"/>
    <property type="evidence" value="ECO:0007669"/>
    <property type="project" value="InterPro"/>
</dbReference>
<comment type="similarity">
    <text evidence="10">Belongs to the class-II pyridoxal-phosphate-dependent aminotransferase family.</text>
</comment>
<dbReference type="GO" id="GO:0000105">
    <property type="term" value="P:L-histidine biosynthetic process"/>
    <property type="evidence" value="ECO:0007669"/>
    <property type="project" value="UniProtKB-KW"/>
</dbReference>
<accession>A0A926NFI3</accession>
<dbReference type="GO" id="GO:0004400">
    <property type="term" value="F:histidinol-phosphate transaminase activity"/>
    <property type="evidence" value="ECO:0007669"/>
    <property type="project" value="UniProtKB-EC"/>
</dbReference>
<dbReference type="SUPFAM" id="SSF53383">
    <property type="entry name" value="PLP-dependent transferases"/>
    <property type="match status" value="1"/>
</dbReference>
<dbReference type="RefSeq" id="WP_191160822.1">
    <property type="nucleotide sequence ID" value="NZ_JACXAI010000033.1"/>
</dbReference>
<evidence type="ECO:0000256" key="4">
    <source>
        <dbReference type="ARBA" id="ARBA00012748"/>
    </source>
</evidence>
<dbReference type="InterPro" id="IPR050106">
    <property type="entry name" value="HistidinolP_aminotransfase"/>
</dbReference>
<comment type="pathway">
    <text evidence="2">Amino-acid biosynthesis; L-histidine biosynthesis; L-histidine from 5-phospho-alpha-D-ribose 1-diphosphate: step 7/9.</text>
</comment>
<comment type="caution">
    <text evidence="12">The sequence shown here is derived from an EMBL/GenBank/DDBJ whole genome shotgun (WGS) entry which is preliminary data.</text>
</comment>
<dbReference type="InterPro" id="IPR015424">
    <property type="entry name" value="PyrdxlP-dep_Trfase"/>
</dbReference>
<evidence type="ECO:0000256" key="8">
    <source>
        <dbReference type="ARBA" id="ARBA00023102"/>
    </source>
</evidence>
<dbReference type="EMBL" id="JACXAI010000033">
    <property type="protein sequence ID" value="MBD1382529.1"/>
    <property type="molecule type" value="Genomic_DNA"/>
</dbReference>
<feature type="domain" description="Aminotransferase class I/classII large" evidence="11">
    <location>
        <begin position="37"/>
        <end position="310"/>
    </location>
</feature>